<evidence type="ECO:0000313" key="1">
    <source>
        <dbReference type="EMBL" id="GAA5497456.1"/>
    </source>
</evidence>
<dbReference type="Proteomes" id="UP001424741">
    <property type="component" value="Unassembled WGS sequence"/>
</dbReference>
<evidence type="ECO:0008006" key="3">
    <source>
        <dbReference type="Google" id="ProtNLM"/>
    </source>
</evidence>
<comment type="caution">
    <text evidence="1">The sequence shown here is derived from an EMBL/GenBank/DDBJ whole genome shotgun (WGS) entry which is preliminary data.</text>
</comment>
<keyword evidence="2" id="KW-1185">Reference proteome</keyword>
<proteinExistence type="predicted"/>
<dbReference type="InterPro" id="IPR012902">
    <property type="entry name" value="N_methyl_site"/>
</dbReference>
<name>A0ABP9V475_9BACT</name>
<accession>A0ABP9V475</accession>
<evidence type="ECO:0000313" key="2">
    <source>
        <dbReference type="Proteomes" id="UP001424741"/>
    </source>
</evidence>
<sequence>MFRKGFTLIEMTAVLILAMMIAATSTTMISQQVSFYSRLSAQKFVLEEAPIANSMMVRILSQADAFRIHGSRANALADTNGLVANGTVLVVGFAQPDGSREFGLIEFTRDPAASTGDLVFSKLSEDASTVVSSWTITGGASNVTFGIQNGILIMNMTGPNGGNIQYAASSSL</sequence>
<dbReference type="EMBL" id="BAABRL010000015">
    <property type="protein sequence ID" value="GAA5497456.1"/>
    <property type="molecule type" value="Genomic_DNA"/>
</dbReference>
<dbReference type="PROSITE" id="PS00409">
    <property type="entry name" value="PROKAR_NTER_METHYL"/>
    <property type="match status" value="1"/>
</dbReference>
<gene>
    <name evidence="1" type="ORF">Rhal01_03652</name>
</gene>
<organism evidence="1 2">
    <name type="scientific">Rubritalea halochordaticola</name>
    <dbReference type="NCBI Taxonomy" id="714537"/>
    <lineage>
        <taxon>Bacteria</taxon>
        <taxon>Pseudomonadati</taxon>
        <taxon>Verrucomicrobiota</taxon>
        <taxon>Verrucomicrobiia</taxon>
        <taxon>Verrucomicrobiales</taxon>
        <taxon>Rubritaleaceae</taxon>
        <taxon>Rubritalea</taxon>
    </lineage>
</organism>
<protein>
    <recommendedName>
        <fullName evidence="3">Prepilin-type N-terminal cleavage/methylation domain-containing protein</fullName>
    </recommendedName>
</protein>
<reference evidence="1 2" key="1">
    <citation type="submission" date="2024-02" db="EMBL/GenBank/DDBJ databases">
        <title>Rubritalea halochordaticola NBRC 107102.</title>
        <authorList>
            <person name="Ichikawa N."/>
            <person name="Katano-Makiyama Y."/>
            <person name="Hidaka K."/>
        </authorList>
    </citation>
    <scope>NUCLEOTIDE SEQUENCE [LARGE SCALE GENOMIC DNA]</scope>
    <source>
        <strain evidence="1 2">NBRC 107102</strain>
    </source>
</reference>